<dbReference type="InterPro" id="IPR049249">
    <property type="entry name" value="DUF6882"/>
</dbReference>
<comment type="caution">
    <text evidence="1">The sequence shown here is derived from an EMBL/GenBank/DDBJ whole genome shotgun (WGS) entry which is preliminary data.</text>
</comment>
<evidence type="ECO:0000313" key="1">
    <source>
        <dbReference type="EMBL" id="NRN69626.1"/>
    </source>
</evidence>
<dbReference type="Pfam" id="PF21813">
    <property type="entry name" value="DUF6882"/>
    <property type="match status" value="1"/>
</dbReference>
<keyword evidence="2" id="KW-1185">Reference proteome</keyword>
<accession>A0ABX2FE30</accession>
<proteinExistence type="predicted"/>
<sequence>MITFADLQDDAALLSLEHQLRLFDQVGLAAWSTNLDEARFELTRDDGTTVACTDVQLLGSAAPGPRSWLWSWANPTGYRDEVLLAANEARKFGEQHGIAELATAEVPFDALPGAPTDPAVVASHMMEVTKAVTGRFTGYQGPVGGGTRAAFLIDHPDFRLPGPEAPRISRVLQQGLTELSFHDQRRGVDSYARRRGLAVTHDGPRTHIAGPGLTVDIRFTEQNLFGGMSVHMGDKRVPPQYISGN</sequence>
<reference evidence="1 2" key="1">
    <citation type="submission" date="2020-01" db="EMBL/GenBank/DDBJ databases">
        <title>Kibdelosporangium persica a novel Actinomycetes from a hot desert in Iran.</title>
        <authorList>
            <person name="Safaei N."/>
            <person name="Zaburannyi N."/>
            <person name="Mueller R."/>
            <person name="Wink J."/>
        </authorList>
    </citation>
    <scope>NUCLEOTIDE SEQUENCE [LARGE SCALE GENOMIC DNA]</scope>
    <source>
        <strain evidence="1 2">4NS15</strain>
    </source>
</reference>
<protein>
    <submittedName>
        <fullName evidence="1">Uncharacterized protein</fullName>
    </submittedName>
</protein>
<name>A0ABX2FE30_9PSEU</name>
<dbReference type="RefSeq" id="WP_173140017.1">
    <property type="nucleotide sequence ID" value="NZ_CBCSGW010000024.1"/>
</dbReference>
<gene>
    <name evidence="1" type="ORF">GC106_68830</name>
</gene>
<organism evidence="1 2">
    <name type="scientific">Kibdelosporangium persicum</name>
    <dbReference type="NCBI Taxonomy" id="2698649"/>
    <lineage>
        <taxon>Bacteria</taxon>
        <taxon>Bacillati</taxon>
        <taxon>Actinomycetota</taxon>
        <taxon>Actinomycetes</taxon>
        <taxon>Pseudonocardiales</taxon>
        <taxon>Pseudonocardiaceae</taxon>
        <taxon>Kibdelosporangium</taxon>
    </lineage>
</organism>
<evidence type="ECO:0000313" key="2">
    <source>
        <dbReference type="Proteomes" id="UP000763557"/>
    </source>
</evidence>
<dbReference type="EMBL" id="JAAATY010000029">
    <property type="protein sequence ID" value="NRN69626.1"/>
    <property type="molecule type" value="Genomic_DNA"/>
</dbReference>
<dbReference type="Proteomes" id="UP000763557">
    <property type="component" value="Unassembled WGS sequence"/>
</dbReference>